<organism evidence="3 4">
    <name type="scientific">Amniculicola lignicola CBS 123094</name>
    <dbReference type="NCBI Taxonomy" id="1392246"/>
    <lineage>
        <taxon>Eukaryota</taxon>
        <taxon>Fungi</taxon>
        <taxon>Dikarya</taxon>
        <taxon>Ascomycota</taxon>
        <taxon>Pezizomycotina</taxon>
        <taxon>Dothideomycetes</taxon>
        <taxon>Pleosporomycetidae</taxon>
        <taxon>Pleosporales</taxon>
        <taxon>Amniculicolaceae</taxon>
        <taxon>Amniculicola</taxon>
    </lineage>
</organism>
<feature type="compositionally biased region" description="Basic and acidic residues" evidence="1">
    <location>
        <begin position="260"/>
        <end position="269"/>
    </location>
</feature>
<feature type="compositionally biased region" description="Polar residues" evidence="1">
    <location>
        <begin position="62"/>
        <end position="82"/>
    </location>
</feature>
<feature type="region of interest" description="Disordered" evidence="1">
    <location>
        <begin position="213"/>
        <end position="343"/>
    </location>
</feature>
<keyword evidence="4" id="KW-1185">Reference proteome</keyword>
<feature type="compositionally biased region" description="Polar residues" evidence="1">
    <location>
        <begin position="218"/>
        <end position="228"/>
    </location>
</feature>
<dbReference type="EMBL" id="ML977576">
    <property type="protein sequence ID" value="KAF2002614.1"/>
    <property type="molecule type" value="Genomic_DNA"/>
</dbReference>
<dbReference type="AlphaFoldDB" id="A0A6A5WP05"/>
<gene>
    <name evidence="3" type="ORF">P154DRAFT_573815</name>
</gene>
<evidence type="ECO:0000313" key="4">
    <source>
        <dbReference type="Proteomes" id="UP000799779"/>
    </source>
</evidence>
<accession>A0A6A5WP05</accession>
<keyword evidence="2" id="KW-0812">Transmembrane</keyword>
<reference evidence="3" key="1">
    <citation type="journal article" date="2020" name="Stud. Mycol.">
        <title>101 Dothideomycetes genomes: a test case for predicting lifestyles and emergence of pathogens.</title>
        <authorList>
            <person name="Haridas S."/>
            <person name="Albert R."/>
            <person name="Binder M."/>
            <person name="Bloem J."/>
            <person name="Labutti K."/>
            <person name="Salamov A."/>
            <person name="Andreopoulos B."/>
            <person name="Baker S."/>
            <person name="Barry K."/>
            <person name="Bills G."/>
            <person name="Bluhm B."/>
            <person name="Cannon C."/>
            <person name="Castanera R."/>
            <person name="Culley D."/>
            <person name="Daum C."/>
            <person name="Ezra D."/>
            <person name="Gonzalez J."/>
            <person name="Henrissat B."/>
            <person name="Kuo A."/>
            <person name="Liang C."/>
            <person name="Lipzen A."/>
            <person name="Lutzoni F."/>
            <person name="Magnuson J."/>
            <person name="Mondo S."/>
            <person name="Nolan M."/>
            <person name="Ohm R."/>
            <person name="Pangilinan J."/>
            <person name="Park H.-J."/>
            <person name="Ramirez L."/>
            <person name="Alfaro M."/>
            <person name="Sun H."/>
            <person name="Tritt A."/>
            <person name="Yoshinaga Y."/>
            <person name="Zwiers L.-H."/>
            <person name="Turgeon B."/>
            <person name="Goodwin S."/>
            <person name="Spatafora J."/>
            <person name="Crous P."/>
            <person name="Grigoriev I."/>
        </authorList>
    </citation>
    <scope>NUCLEOTIDE SEQUENCE</scope>
    <source>
        <strain evidence="3">CBS 123094</strain>
    </source>
</reference>
<feature type="compositionally biased region" description="Polar residues" evidence="1">
    <location>
        <begin position="270"/>
        <end position="283"/>
    </location>
</feature>
<feature type="compositionally biased region" description="Polar residues" evidence="1">
    <location>
        <begin position="243"/>
        <end position="252"/>
    </location>
</feature>
<keyword evidence="2" id="KW-0472">Membrane</keyword>
<proteinExistence type="predicted"/>
<feature type="transmembrane region" description="Helical" evidence="2">
    <location>
        <begin position="395"/>
        <end position="418"/>
    </location>
</feature>
<evidence type="ECO:0000256" key="2">
    <source>
        <dbReference type="SAM" id="Phobius"/>
    </source>
</evidence>
<dbReference type="Proteomes" id="UP000799779">
    <property type="component" value="Unassembled WGS sequence"/>
</dbReference>
<feature type="compositionally biased region" description="Basic and acidic residues" evidence="1">
    <location>
        <begin position="35"/>
        <end position="52"/>
    </location>
</feature>
<protein>
    <submittedName>
        <fullName evidence="3">Uncharacterized protein</fullName>
    </submittedName>
</protein>
<evidence type="ECO:0000256" key="1">
    <source>
        <dbReference type="SAM" id="MobiDB-lite"/>
    </source>
</evidence>
<sequence>MGQNPSRGTKITDEEQAEPVSQEQSFVNLGASHPNLRESMNDSTSIHEENAELRTSPIPPESTISGSLSNSFVIVRDTTMQNPTTPTTSPSAGDRVRMPDYPEQSSTGGSPPPSTHRRNTSTLLDRGIFDTKPGSFTGYAEETSPMRNSQDSSSPHGSPETPMGKTPATGVQNQQASEDAPEAAQHRSDGNTASPSSPSALLAAPLEEMLQRMDPDSHTSNSDCSPNILNPDPKIPPVEESNETPNSTTQEAQAAVQRMLSRELTRDHNGTSSAATVINTSTLAERETHNPEEDSGELNPTNNYFQGRGFQPPTSAVDLIDPPRRLRRRSNAPPRDASVFNMPNSFEDSLLDNADVEALPVGGTDGRRPVARAYRRGGWVNRLVNINFDDIQAEVGAAMVVIGVTCATGAIIVVFWGIQQL</sequence>
<feature type="compositionally biased region" description="Polar residues" evidence="1">
    <location>
        <begin position="145"/>
        <end position="156"/>
    </location>
</feature>
<feature type="region of interest" description="Disordered" evidence="1">
    <location>
        <begin position="1"/>
        <end position="199"/>
    </location>
</feature>
<evidence type="ECO:0000313" key="3">
    <source>
        <dbReference type="EMBL" id="KAF2002614.1"/>
    </source>
</evidence>
<keyword evidence="2" id="KW-1133">Transmembrane helix</keyword>
<name>A0A6A5WP05_9PLEO</name>